<dbReference type="SUPFAM" id="SSF69593">
    <property type="entry name" value="Glycerol-3-phosphate (1)-acyltransferase"/>
    <property type="match status" value="1"/>
</dbReference>
<dbReference type="InterPro" id="IPR002123">
    <property type="entry name" value="Plipid/glycerol_acylTrfase"/>
</dbReference>
<dbReference type="EMBL" id="JAQIBD010000001">
    <property type="protein sequence ID" value="MDM5270668.1"/>
    <property type="molecule type" value="Genomic_DNA"/>
</dbReference>
<evidence type="ECO:0000313" key="20">
    <source>
        <dbReference type="EMBL" id="MDM5270668.1"/>
    </source>
</evidence>
<evidence type="ECO:0000259" key="19">
    <source>
        <dbReference type="SMART" id="SM00563"/>
    </source>
</evidence>
<evidence type="ECO:0000256" key="16">
    <source>
        <dbReference type="ARBA" id="ARBA00023315"/>
    </source>
</evidence>
<dbReference type="PANTHER" id="PTHR10434">
    <property type="entry name" value="1-ACYL-SN-GLYCEROL-3-PHOSPHATE ACYLTRANSFERASE"/>
    <property type="match status" value="1"/>
</dbReference>
<keyword evidence="21" id="KW-1185">Reference proteome</keyword>
<protein>
    <recommendedName>
        <fullName evidence="7 18">1-acyl-sn-glycerol-3-phosphate acyltransferase</fullName>
        <ecNumber evidence="6 18">2.3.1.51</ecNumber>
    </recommendedName>
</protein>
<comment type="pathway">
    <text evidence="4">Lipid metabolism.</text>
</comment>
<keyword evidence="10" id="KW-0997">Cell inner membrane</keyword>
<evidence type="ECO:0000256" key="18">
    <source>
        <dbReference type="RuleBase" id="RU361267"/>
    </source>
</evidence>
<evidence type="ECO:0000256" key="10">
    <source>
        <dbReference type="ARBA" id="ARBA00022519"/>
    </source>
</evidence>
<dbReference type="Proteomes" id="UP001169069">
    <property type="component" value="Unassembled WGS sequence"/>
</dbReference>
<reference evidence="20" key="1">
    <citation type="submission" date="2023-01" db="EMBL/GenBank/DDBJ databases">
        <title>Sulfurovum sp. zt1-1 genome assembly.</title>
        <authorList>
            <person name="Wang J."/>
        </authorList>
    </citation>
    <scope>NUCLEOTIDE SEQUENCE</scope>
    <source>
        <strain evidence="20">Zt1-1</strain>
    </source>
</reference>
<dbReference type="GO" id="GO:0016746">
    <property type="term" value="F:acyltransferase activity"/>
    <property type="evidence" value="ECO:0007669"/>
    <property type="project" value="UniProtKB-KW"/>
</dbReference>
<name>A0ABT7QV10_9BACT</name>
<keyword evidence="13" id="KW-0472">Membrane</keyword>
<comment type="function">
    <text evidence="17">Converts lysophosphatidic acid (LPA) into phosphatidic acid by incorporating acyl moiety at the 2 position.</text>
</comment>
<keyword evidence="8" id="KW-1003">Cell membrane</keyword>
<evidence type="ECO:0000256" key="15">
    <source>
        <dbReference type="ARBA" id="ARBA00023264"/>
    </source>
</evidence>
<evidence type="ECO:0000256" key="8">
    <source>
        <dbReference type="ARBA" id="ARBA00022475"/>
    </source>
</evidence>
<dbReference type="SMART" id="SM00563">
    <property type="entry name" value="PlsC"/>
    <property type="match status" value="1"/>
</dbReference>
<sequence length="213" mass="24731">MIPLITLFPAQKGKIMHYLNRIILFLMNSKVEQVGLADPNADMIVMNHQGIIDIIAMEALQTGHLRWVAKKELFDIVWYGHLLKNGDMISIDRENKKGLIKMIKDVKESLEVKNRKVVIFPEGTRAKHQKLLPFKSGTKFIAENMKLKVQPVVVTGSKWVLNEHDKTCHSGTVKYIYLPTIDVSKADDTWFEDLHTKMQEEINREFHHHHRSR</sequence>
<evidence type="ECO:0000256" key="9">
    <source>
        <dbReference type="ARBA" id="ARBA00022516"/>
    </source>
</evidence>
<evidence type="ECO:0000256" key="14">
    <source>
        <dbReference type="ARBA" id="ARBA00023209"/>
    </source>
</evidence>
<comment type="pathway">
    <text evidence="3">Phospholipid metabolism; CDP-diacylglycerol biosynthesis; CDP-diacylglycerol from sn-glycerol 3-phosphate: step 2/3.</text>
</comment>
<dbReference type="InterPro" id="IPR004552">
    <property type="entry name" value="AGP_acyltrans"/>
</dbReference>
<evidence type="ECO:0000256" key="2">
    <source>
        <dbReference type="ARBA" id="ARBA00004417"/>
    </source>
</evidence>
<comment type="caution">
    <text evidence="20">The sequence shown here is derived from an EMBL/GenBank/DDBJ whole genome shotgun (WGS) entry which is preliminary data.</text>
</comment>
<dbReference type="PANTHER" id="PTHR10434:SF59">
    <property type="entry name" value="1-ACYL-SN-GLYCEROL-3-PHOSPHATE ACYLTRANSFERASE"/>
    <property type="match status" value="1"/>
</dbReference>
<evidence type="ECO:0000256" key="12">
    <source>
        <dbReference type="ARBA" id="ARBA00023098"/>
    </source>
</evidence>
<keyword evidence="12 18" id="KW-0443">Lipid metabolism</keyword>
<evidence type="ECO:0000256" key="3">
    <source>
        <dbReference type="ARBA" id="ARBA00004728"/>
    </source>
</evidence>
<evidence type="ECO:0000313" key="21">
    <source>
        <dbReference type="Proteomes" id="UP001169069"/>
    </source>
</evidence>
<dbReference type="NCBIfam" id="TIGR00530">
    <property type="entry name" value="AGP_acyltrn"/>
    <property type="match status" value="1"/>
</dbReference>
<dbReference type="CDD" id="cd07989">
    <property type="entry name" value="LPLAT_AGPAT-like"/>
    <property type="match status" value="1"/>
</dbReference>
<keyword evidence="16 18" id="KW-0012">Acyltransferase</keyword>
<evidence type="ECO:0000256" key="4">
    <source>
        <dbReference type="ARBA" id="ARBA00005189"/>
    </source>
</evidence>
<evidence type="ECO:0000256" key="13">
    <source>
        <dbReference type="ARBA" id="ARBA00023136"/>
    </source>
</evidence>
<keyword evidence="15 18" id="KW-1208">Phospholipid metabolism</keyword>
<proteinExistence type="inferred from homology"/>
<comment type="domain">
    <text evidence="18">The HXXXXD motif is essential for acyltransferase activity and may constitute the binding site for the phosphate moiety of the glycerol-3-phosphate.</text>
</comment>
<dbReference type="Pfam" id="PF01553">
    <property type="entry name" value="Acyltransferase"/>
    <property type="match status" value="1"/>
</dbReference>
<evidence type="ECO:0000256" key="11">
    <source>
        <dbReference type="ARBA" id="ARBA00022679"/>
    </source>
</evidence>
<evidence type="ECO:0000256" key="1">
    <source>
        <dbReference type="ARBA" id="ARBA00001141"/>
    </source>
</evidence>
<keyword evidence="11 18" id="KW-0808">Transferase</keyword>
<accession>A0ABT7QV10</accession>
<evidence type="ECO:0000256" key="5">
    <source>
        <dbReference type="ARBA" id="ARBA00008655"/>
    </source>
</evidence>
<evidence type="ECO:0000256" key="7">
    <source>
        <dbReference type="ARBA" id="ARBA00016139"/>
    </source>
</evidence>
<feature type="domain" description="Phospholipid/glycerol acyltransferase" evidence="19">
    <location>
        <begin position="42"/>
        <end position="157"/>
    </location>
</feature>
<comment type="subcellular location">
    <subcellularLocation>
        <location evidence="2">Cell inner membrane</location>
        <topology evidence="2">Peripheral membrane protein</topology>
    </subcellularLocation>
</comment>
<keyword evidence="9 18" id="KW-0444">Lipid biosynthesis</keyword>
<evidence type="ECO:0000256" key="6">
    <source>
        <dbReference type="ARBA" id="ARBA00013211"/>
    </source>
</evidence>
<dbReference type="EC" id="2.3.1.51" evidence="6 18"/>
<keyword evidence="14 18" id="KW-0594">Phospholipid biosynthesis</keyword>
<dbReference type="RefSeq" id="WP_289411945.1">
    <property type="nucleotide sequence ID" value="NZ_JAQIBD010000001.1"/>
</dbReference>
<comment type="catalytic activity">
    <reaction evidence="1 18">
        <text>a 1-acyl-sn-glycero-3-phosphate + an acyl-CoA = a 1,2-diacyl-sn-glycero-3-phosphate + CoA</text>
        <dbReference type="Rhea" id="RHEA:19709"/>
        <dbReference type="ChEBI" id="CHEBI:57287"/>
        <dbReference type="ChEBI" id="CHEBI:57970"/>
        <dbReference type="ChEBI" id="CHEBI:58342"/>
        <dbReference type="ChEBI" id="CHEBI:58608"/>
        <dbReference type="EC" id="2.3.1.51"/>
    </reaction>
</comment>
<evidence type="ECO:0000256" key="17">
    <source>
        <dbReference type="ARBA" id="ARBA00037183"/>
    </source>
</evidence>
<gene>
    <name evidence="20" type="ORF">PGH07_00580</name>
</gene>
<comment type="similarity">
    <text evidence="5 18">Belongs to the 1-acyl-sn-glycerol-3-phosphate acyltransferase family.</text>
</comment>
<organism evidence="20 21">
    <name type="scientific">Sulfurovum zhangzhouensis</name>
    <dbReference type="NCBI Taxonomy" id="3019067"/>
    <lineage>
        <taxon>Bacteria</taxon>
        <taxon>Pseudomonadati</taxon>
        <taxon>Campylobacterota</taxon>
        <taxon>Epsilonproteobacteria</taxon>
        <taxon>Campylobacterales</taxon>
        <taxon>Sulfurovaceae</taxon>
        <taxon>Sulfurovum</taxon>
    </lineage>
</organism>